<dbReference type="InterPro" id="IPR001453">
    <property type="entry name" value="MoaB/Mog_dom"/>
</dbReference>
<dbReference type="eggNOG" id="arCOG00216">
    <property type="taxonomic scope" value="Archaea"/>
</dbReference>
<name>F8ANF5_METOI</name>
<comment type="pathway">
    <text evidence="1">Cofactor biosynthesis; molybdopterin biosynthesis.</text>
</comment>
<dbReference type="SUPFAM" id="SSF63882">
    <property type="entry name" value="MoeA N-terminal region -like"/>
    <property type="match status" value="1"/>
</dbReference>
<dbReference type="STRING" id="647113.Metok_0230"/>
<accession>F8ANF5</accession>
<evidence type="ECO:0000256" key="1">
    <source>
        <dbReference type="ARBA" id="ARBA00005046"/>
    </source>
</evidence>
<dbReference type="HOGENOM" id="CLU_010186_7_2_2"/>
<dbReference type="NCBIfam" id="TIGR00177">
    <property type="entry name" value="molyb_syn"/>
    <property type="match status" value="1"/>
</dbReference>
<dbReference type="PANTHER" id="PTHR10192">
    <property type="entry name" value="MOLYBDOPTERIN BIOSYNTHESIS PROTEIN"/>
    <property type="match status" value="1"/>
</dbReference>
<dbReference type="AlphaFoldDB" id="F8ANF5"/>
<reference evidence="4" key="1">
    <citation type="submission" date="2011-05" db="EMBL/GenBank/DDBJ databases">
        <title>Complete sequence of chromosome of Methanothermococcus okinawensis IH1.</title>
        <authorList>
            <consortium name="US DOE Joint Genome Institute"/>
            <person name="Lucas S."/>
            <person name="Han J."/>
            <person name="Lapidus A."/>
            <person name="Cheng J.-F."/>
            <person name="Goodwin L."/>
            <person name="Pitluck S."/>
            <person name="Peters L."/>
            <person name="Mikhailova N."/>
            <person name="Held B."/>
            <person name="Han C."/>
            <person name="Tapia R."/>
            <person name="Land M."/>
            <person name="Hauser L."/>
            <person name="Kyrpides N."/>
            <person name="Ivanova N."/>
            <person name="Pagani I."/>
            <person name="Sieprawska-Lupa M."/>
            <person name="Takai K."/>
            <person name="Miyazaki J."/>
            <person name="Whitman W."/>
            <person name="Woyke T."/>
        </authorList>
    </citation>
    <scope>NUCLEOTIDE SEQUENCE</scope>
    <source>
        <strain evidence="4">IH1</strain>
    </source>
</reference>
<dbReference type="UniPathway" id="UPA00344"/>
<keyword evidence="5" id="KW-1185">Reference proteome</keyword>
<dbReference type="GO" id="GO:0006777">
    <property type="term" value="P:Mo-molybdopterin cofactor biosynthetic process"/>
    <property type="evidence" value="ECO:0007669"/>
    <property type="project" value="UniProtKB-KW"/>
</dbReference>
<evidence type="ECO:0000259" key="3">
    <source>
        <dbReference type="SMART" id="SM00852"/>
    </source>
</evidence>
<evidence type="ECO:0000313" key="4">
    <source>
        <dbReference type="EMBL" id="AEH06223.1"/>
    </source>
</evidence>
<gene>
    <name evidence="4" type="ordered locus">Metok_0230</name>
</gene>
<protein>
    <submittedName>
        <fullName evidence="4">Molybdenum cofactor synthesis domain protein</fullName>
    </submittedName>
</protein>
<dbReference type="Pfam" id="PF03453">
    <property type="entry name" value="MoeA_N"/>
    <property type="match status" value="1"/>
</dbReference>
<keyword evidence="2" id="KW-0501">Molybdenum cofactor biosynthesis</keyword>
<dbReference type="PROSITE" id="PS01079">
    <property type="entry name" value="MOCF_BIOSYNTHESIS_2"/>
    <property type="match status" value="1"/>
</dbReference>
<evidence type="ECO:0000313" key="5">
    <source>
        <dbReference type="Proteomes" id="UP000009296"/>
    </source>
</evidence>
<proteinExistence type="predicted"/>
<dbReference type="SMART" id="SM00852">
    <property type="entry name" value="MoCF_biosynth"/>
    <property type="match status" value="1"/>
</dbReference>
<dbReference type="Pfam" id="PF03454">
    <property type="entry name" value="MoeA_C"/>
    <property type="match status" value="1"/>
</dbReference>
<dbReference type="InterPro" id="IPR008284">
    <property type="entry name" value="MoCF_biosynth_CS"/>
</dbReference>
<dbReference type="RefSeq" id="WP_013866409.1">
    <property type="nucleotide sequence ID" value="NC_015636.1"/>
</dbReference>
<dbReference type="KEGG" id="mok:Metok_0230"/>
<dbReference type="Gene3D" id="2.40.340.10">
    <property type="entry name" value="MoeA, C-terminal, domain IV"/>
    <property type="match status" value="1"/>
</dbReference>
<dbReference type="InterPro" id="IPR036135">
    <property type="entry name" value="MoeA_linker/N_sf"/>
</dbReference>
<dbReference type="Proteomes" id="UP000009296">
    <property type="component" value="Chromosome"/>
</dbReference>
<dbReference type="InterPro" id="IPR005110">
    <property type="entry name" value="MoeA_linker/N"/>
</dbReference>
<dbReference type="OrthoDB" id="31371at2157"/>
<evidence type="ECO:0000256" key="2">
    <source>
        <dbReference type="ARBA" id="ARBA00023150"/>
    </source>
</evidence>
<dbReference type="Gene3D" id="3.40.980.10">
    <property type="entry name" value="MoaB/Mog-like domain"/>
    <property type="match status" value="1"/>
</dbReference>
<dbReference type="InterPro" id="IPR036688">
    <property type="entry name" value="MoeA_C_domain_IV_sf"/>
</dbReference>
<dbReference type="EMBL" id="CP002792">
    <property type="protein sequence ID" value="AEH06223.1"/>
    <property type="molecule type" value="Genomic_DNA"/>
</dbReference>
<dbReference type="PANTHER" id="PTHR10192:SF19">
    <property type="entry name" value="MOLYBDOPTERIN BIOSYNTHESIS PROTEIN MJ0666-RELATED"/>
    <property type="match status" value="1"/>
</dbReference>
<dbReference type="Gene3D" id="3.90.105.10">
    <property type="entry name" value="Molybdopterin biosynthesis moea protein, domain 2"/>
    <property type="match status" value="1"/>
</dbReference>
<dbReference type="InterPro" id="IPR038987">
    <property type="entry name" value="MoeA-like"/>
</dbReference>
<dbReference type="CDD" id="cd00887">
    <property type="entry name" value="MoeA"/>
    <property type="match status" value="1"/>
</dbReference>
<dbReference type="SUPFAM" id="SSF53218">
    <property type="entry name" value="Molybdenum cofactor biosynthesis proteins"/>
    <property type="match status" value="1"/>
</dbReference>
<dbReference type="InterPro" id="IPR005111">
    <property type="entry name" value="MoeA_C_domain_IV"/>
</dbReference>
<dbReference type="Pfam" id="PF00994">
    <property type="entry name" value="MoCF_biosynth"/>
    <property type="match status" value="1"/>
</dbReference>
<dbReference type="GO" id="GO:0005737">
    <property type="term" value="C:cytoplasm"/>
    <property type="evidence" value="ECO:0007669"/>
    <property type="project" value="TreeGrafter"/>
</dbReference>
<dbReference type="SUPFAM" id="SSF63867">
    <property type="entry name" value="MoeA C-terminal domain-like"/>
    <property type="match status" value="1"/>
</dbReference>
<dbReference type="InterPro" id="IPR036425">
    <property type="entry name" value="MoaB/Mog-like_dom_sf"/>
</dbReference>
<dbReference type="GeneID" id="10772347"/>
<dbReference type="GO" id="GO:0061599">
    <property type="term" value="F:molybdopterin molybdotransferase activity"/>
    <property type="evidence" value="ECO:0007669"/>
    <property type="project" value="TreeGrafter"/>
</dbReference>
<dbReference type="Gene3D" id="2.170.190.11">
    <property type="entry name" value="Molybdopterin biosynthesis moea protein, domain 3"/>
    <property type="match status" value="1"/>
</dbReference>
<sequence length="403" mass="45255">MLLKDLISYNDAKNIIFNSFNELMRYKYKVVDIRSSYNKISFEDIRAPTDLPMFDKSAMDGYAVIAEDTFGASETNPIILNLIDNTNNIIKTDECVKLSTGMPLPKEANAVVMKEYCIEEDGFIEVRRGAHPYENVARVGEDVKKGDIVVKKGEVITPYHIALLSSLGIKNIKVYDLKIGLLSTGDELVDLDDFNTVNELKNGYKIVNSNSLMLYSLINEIGLTPTIYKRARDNKEEIKNSILKALGENDIVITTGGTSVGDRDYTIEAIKEIGKLLLHGVQIRPGKPFGFAKSILNDEEKFVFILSGYPVASAVQFELFFRNYFRARKYVYLPLNRNIASTLGRTDIVRVKLINKDNKTYIEPLRITGSGVLSSITKADGYVLIDENIEGYEGGDIVKVYFL</sequence>
<organism evidence="4 5">
    <name type="scientific">Methanothermococcus okinawensis (strain DSM 14208 / JCM 11175 / IH1)</name>
    <dbReference type="NCBI Taxonomy" id="647113"/>
    <lineage>
        <taxon>Archaea</taxon>
        <taxon>Methanobacteriati</taxon>
        <taxon>Methanobacteriota</taxon>
        <taxon>Methanomada group</taxon>
        <taxon>Methanococci</taxon>
        <taxon>Methanococcales</taxon>
        <taxon>Methanococcaceae</taxon>
        <taxon>Methanothermococcus</taxon>
    </lineage>
</organism>
<feature type="domain" description="MoaB/Mog" evidence="3">
    <location>
        <begin position="180"/>
        <end position="327"/>
    </location>
</feature>